<dbReference type="Pfam" id="PF00294">
    <property type="entry name" value="PfkB"/>
    <property type="match status" value="2"/>
</dbReference>
<comment type="caution">
    <text evidence="5">The sequence shown here is derived from an EMBL/GenBank/DDBJ whole genome shotgun (WGS) entry which is preliminary data.</text>
</comment>
<keyword evidence="2" id="KW-0808">Transferase</keyword>
<keyword evidence="3" id="KW-0418">Kinase</keyword>
<dbReference type="InterPro" id="IPR050306">
    <property type="entry name" value="PfkB_Carbo_kinase"/>
</dbReference>
<evidence type="ECO:0000313" key="5">
    <source>
        <dbReference type="EMBL" id="GJT67107.1"/>
    </source>
</evidence>
<evidence type="ECO:0000256" key="2">
    <source>
        <dbReference type="ARBA" id="ARBA00022679"/>
    </source>
</evidence>
<keyword evidence="6" id="KW-1185">Reference proteome</keyword>
<evidence type="ECO:0000256" key="1">
    <source>
        <dbReference type="ARBA" id="ARBA00010688"/>
    </source>
</evidence>
<dbReference type="PANTHER" id="PTHR43085">
    <property type="entry name" value="HEXOKINASE FAMILY MEMBER"/>
    <property type="match status" value="1"/>
</dbReference>
<dbReference type="SUPFAM" id="SSF53613">
    <property type="entry name" value="Ribokinase-like"/>
    <property type="match status" value="1"/>
</dbReference>
<protein>
    <submittedName>
        <fullName evidence="5">Probable fructokinase-7</fullName>
    </submittedName>
</protein>
<evidence type="ECO:0000313" key="6">
    <source>
        <dbReference type="Proteomes" id="UP001151760"/>
    </source>
</evidence>
<accession>A0ABQ5FWR3</accession>
<feature type="domain" description="Carbohydrate kinase PfkB" evidence="4">
    <location>
        <begin position="342"/>
        <end position="372"/>
    </location>
</feature>
<dbReference type="Pfam" id="PF01107">
    <property type="entry name" value="MP"/>
    <property type="match status" value="1"/>
</dbReference>
<dbReference type="InterPro" id="IPR011611">
    <property type="entry name" value="PfkB_dom"/>
</dbReference>
<comment type="similarity">
    <text evidence="1">Belongs to the carbohydrate kinase PfkB family.</text>
</comment>
<name>A0ABQ5FWR3_9ASTR</name>
<dbReference type="PANTHER" id="PTHR43085:SF7">
    <property type="entry name" value="FRUCTOKINASE-7-RELATED"/>
    <property type="match status" value="1"/>
</dbReference>
<dbReference type="InterPro" id="IPR028919">
    <property type="entry name" value="Viral_movement"/>
</dbReference>
<dbReference type="InterPro" id="IPR029056">
    <property type="entry name" value="Ribokinase-like"/>
</dbReference>
<feature type="domain" description="Carbohydrate kinase PfkB" evidence="4">
    <location>
        <begin position="179"/>
        <end position="305"/>
    </location>
</feature>
<proteinExistence type="inferred from homology"/>
<organism evidence="5 6">
    <name type="scientific">Tanacetum coccineum</name>
    <dbReference type="NCBI Taxonomy" id="301880"/>
    <lineage>
        <taxon>Eukaryota</taxon>
        <taxon>Viridiplantae</taxon>
        <taxon>Streptophyta</taxon>
        <taxon>Embryophyta</taxon>
        <taxon>Tracheophyta</taxon>
        <taxon>Spermatophyta</taxon>
        <taxon>Magnoliopsida</taxon>
        <taxon>eudicotyledons</taxon>
        <taxon>Gunneridae</taxon>
        <taxon>Pentapetalae</taxon>
        <taxon>asterids</taxon>
        <taxon>campanulids</taxon>
        <taxon>Asterales</taxon>
        <taxon>Asteraceae</taxon>
        <taxon>Asteroideae</taxon>
        <taxon>Anthemideae</taxon>
        <taxon>Anthemidinae</taxon>
        <taxon>Tanacetum</taxon>
    </lineage>
</organism>
<dbReference type="InterPro" id="IPR002173">
    <property type="entry name" value="Carboh/pur_kinase_PfkB_CS"/>
</dbReference>
<evidence type="ECO:0000259" key="4">
    <source>
        <dbReference type="Pfam" id="PF00294"/>
    </source>
</evidence>
<dbReference type="EMBL" id="BQNB010017777">
    <property type="protein sequence ID" value="GJT67107.1"/>
    <property type="molecule type" value="Genomic_DNA"/>
</dbReference>
<dbReference type="Gene3D" id="3.40.1190.20">
    <property type="match status" value="2"/>
</dbReference>
<dbReference type="Proteomes" id="UP001151760">
    <property type="component" value="Unassembled WGS sequence"/>
</dbReference>
<reference evidence="5" key="2">
    <citation type="submission" date="2022-01" db="EMBL/GenBank/DDBJ databases">
        <authorList>
            <person name="Yamashiro T."/>
            <person name="Shiraishi A."/>
            <person name="Satake H."/>
            <person name="Nakayama K."/>
        </authorList>
    </citation>
    <scope>NUCLEOTIDE SEQUENCE</scope>
</reference>
<evidence type="ECO:0000256" key="3">
    <source>
        <dbReference type="ARBA" id="ARBA00022777"/>
    </source>
</evidence>
<sequence length="427" mass="46677">MALLDNRIESRKDCILGIARGNLAYSRFMFTVYPQYGLSLDTKDLDQTLAFVHEFERSDLMKPGNKVFSITYLVAYALTSSHHSIDYKKKEYIEIDDLFTEIGSVEGSKFATIKPIDETWAIDIAKNKKLIGQKPSTQVRRNKLHIGETPHIGEASSSNISGSNDLSLYSSKDQEAMKSLVVCFGEMLIDFVPSVSGVSLAEASVFEKAPGGASANVDVGISRLGGSSAFIGKVGDDQFGYMLADIMKENKVKNSGMQFDPKARTALAFISLKSDGEREFLFFRNPSADMLLQESELNVNLIKQVSEDEITFLMGVDNAYDDNVVLKKLFHPNLKLFLTFKGRVPGVKVKPIDTTGAGDAFVSGILSVLVSDLKSLSGFNSLRLIVSGCVMSIFSALLDVRFDSLAAAILLQVAGLRKVKALQQLGG</sequence>
<reference evidence="5" key="1">
    <citation type="journal article" date="2022" name="Int. J. Mol. Sci.">
        <title>Draft Genome of Tanacetum Coccineum: Genomic Comparison of Closely Related Tanacetum-Family Plants.</title>
        <authorList>
            <person name="Yamashiro T."/>
            <person name="Shiraishi A."/>
            <person name="Nakayama K."/>
            <person name="Satake H."/>
        </authorList>
    </citation>
    <scope>NUCLEOTIDE SEQUENCE</scope>
</reference>
<dbReference type="PROSITE" id="PS00584">
    <property type="entry name" value="PFKB_KINASES_2"/>
    <property type="match status" value="1"/>
</dbReference>
<gene>
    <name evidence="5" type="ORF">Tco_1018587</name>
</gene>